<evidence type="ECO:0000256" key="1">
    <source>
        <dbReference type="SAM" id="Coils"/>
    </source>
</evidence>
<dbReference type="PANTHER" id="PTHR15239">
    <property type="entry name" value="NUCLEAR EXPORT MEDIATOR FACTOR NEMF"/>
    <property type="match status" value="1"/>
</dbReference>
<feature type="region of interest" description="Disordered" evidence="2">
    <location>
        <begin position="753"/>
        <end position="838"/>
    </location>
</feature>
<name>A0A7J6UB07_PEROL</name>
<feature type="domain" description="NFACT RNA-binding" evidence="3">
    <location>
        <begin position="610"/>
        <end position="721"/>
    </location>
</feature>
<proteinExistence type="predicted"/>
<dbReference type="InterPro" id="IPR008532">
    <property type="entry name" value="NFACT_RNA-bd"/>
</dbReference>
<keyword evidence="1" id="KW-0175">Coiled coil</keyword>
<feature type="compositionally biased region" description="Basic and acidic residues" evidence="2">
    <location>
        <begin position="796"/>
        <end position="807"/>
    </location>
</feature>
<organism evidence="4 5">
    <name type="scientific">Perkinsus olseni</name>
    <name type="common">Perkinsus atlanticus</name>
    <dbReference type="NCBI Taxonomy" id="32597"/>
    <lineage>
        <taxon>Eukaryota</taxon>
        <taxon>Sar</taxon>
        <taxon>Alveolata</taxon>
        <taxon>Perkinsozoa</taxon>
        <taxon>Perkinsea</taxon>
        <taxon>Perkinsida</taxon>
        <taxon>Perkinsidae</taxon>
        <taxon>Perkinsus</taxon>
    </lineage>
</organism>
<dbReference type="Pfam" id="PF05670">
    <property type="entry name" value="NFACT-R_1"/>
    <property type="match status" value="1"/>
</dbReference>
<feature type="non-terminal residue" evidence="4">
    <location>
        <position position="886"/>
    </location>
</feature>
<dbReference type="Proteomes" id="UP000574390">
    <property type="component" value="Unassembled WGS sequence"/>
</dbReference>
<dbReference type="GO" id="GO:1990116">
    <property type="term" value="P:ribosome-associated ubiquitin-dependent protein catabolic process"/>
    <property type="evidence" value="ECO:0007669"/>
    <property type="project" value="TreeGrafter"/>
</dbReference>
<evidence type="ECO:0000259" key="3">
    <source>
        <dbReference type="Pfam" id="PF05670"/>
    </source>
</evidence>
<dbReference type="AlphaFoldDB" id="A0A7J6UB07"/>
<dbReference type="GO" id="GO:0043023">
    <property type="term" value="F:ribosomal large subunit binding"/>
    <property type="evidence" value="ECO:0007669"/>
    <property type="project" value="TreeGrafter"/>
</dbReference>
<evidence type="ECO:0000256" key="2">
    <source>
        <dbReference type="SAM" id="MobiDB-lite"/>
    </source>
</evidence>
<sequence length="886" mass="98821">VEEARQLDQAIASLWSDCLFTLHFMPREKPSPAWQMGDSLTLPVDQAIDRCRHRLTEEERRFTIAIFTTMKQRFTSIDVRAMVRSIRPRLLGAKVANIYDINNKLYILKFTSATASQDTDETTENKWFLVLEAGVRFNLTEYDRGSSAGLPSAWTMKLRKLLRGKRLGDLRQIGSDRVILMEFGAGEKAVIIALEMYAKGNIVVMDSSYKVTMLLRRYAYSEEDKVEVGRNTVVWVAAVLLFGADDNGRGVLVDSTVTYPMALAAKKGEQSVEVERGDIEGIGEEVLVKALDGKSNVKGISSAVLRLVSFASPQMATLAVRSVMQEGEEEQRPEEVLRRAIKWCHEALAEVSSVKEVKGYGLKEGEQGKVVDYAPLTRLLKGGPSDGDAAVMEYPSFTECVDDYYTRLMRAQLEGQLVQKQRQMKSKVENIKADQSRRMGQLEKEQQSLWEQAVALEAYTDIADAAIQMVNALLAAKLRWDDLAIAVKQQRRAGHPLATHIRQLSLDSNRISIVLEKPAGGDDDDGGDDSSTVEVWLDLSRTAQANVALLHDQRKGMQEKVRKTEGQMAKAVKMAEKKLKGKAAGNETAALGGTEKQLLAKRRKKFWFQKFFWFISSDRLLVLAGRDAQQNELLWRRYLSPTDIYVHADLAGAATVVIKMPKGGIEPPQRTLAEAGQYSLCRSRAWDNKIVTSAWWVWAKQVSKTAPTGEFLSTGSFMIRGKKNFLPPTGRLEMGLGVMWTVTEDSAEKYRSKRVQREKMLEEQEQREGRVGPAEEMDDEGPGVVENFDFNPKSADGGEKGSKKENGQQHAKGAAMSRQQRRQMKKSGGQKQGGTAEDRGWVVRIFAIVVDGVGDAELYTAVGGGYEEGPEEGERVDKAPQEKSKP</sequence>
<comment type="caution">
    <text evidence="4">The sequence shown here is derived from an EMBL/GenBank/DDBJ whole genome shotgun (WGS) entry which is preliminary data.</text>
</comment>
<dbReference type="PANTHER" id="PTHR15239:SF6">
    <property type="entry name" value="RIBOSOME QUALITY CONTROL COMPLEX SUBUNIT NEMF"/>
    <property type="match status" value="1"/>
</dbReference>
<gene>
    <name evidence="4" type="ORF">FOZ62_021273</name>
</gene>
<dbReference type="GO" id="GO:1990112">
    <property type="term" value="C:RQC complex"/>
    <property type="evidence" value="ECO:0007669"/>
    <property type="project" value="TreeGrafter"/>
</dbReference>
<dbReference type="EMBL" id="JABANM010001390">
    <property type="protein sequence ID" value="KAF4754367.1"/>
    <property type="molecule type" value="Genomic_DNA"/>
</dbReference>
<dbReference type="Pfam" id="PF05833">
    <property type="entry name" value="NFACT_N"/>
    <property type="match status" value="1"/>
</dbReference>
<evidence type="ECO:0000313" key="4">
    <source>
        <dbReference type="EMBL" id="KAF4754367.1"/>
    </source>
</evidence>
<feature type="non-terminal residue" evidence="4">
    <location>
        <position position="1"/>
    </location>
</feature>
<dbReference type="Gene3D" id="2.30.310.10">
    <property type="entry name" value="ibrinogen binding protein from staphylococcus aureus domain"/>
    <property type="match status" value="1"/>
</dbReference>
<feature type="compositionally biased region" description="Basic and acidic residues" evidence="2">
    <location>
        <begin position="872"/>
        <end position="886"/>
    </location>
</feature>
<accession>A0A7J6UB07</accession>
<feature type="coiled-coil region" evidence="1">
    <location>
        <begin position="410"/>
        <end position="445"/>
    </location>
</feature>
<dbReference type="GO" id="GO:0072344">
    <property type="term" value="P:rescue of stalled ribosome"/>
    <property type="evidence" value="ECO:0007669"/>
    <property type="project" value="TreeGrafter"/>
</dbReference>
<dbReference type="GO" id="GO:0000049">
    <property type="term" value="F:tRNA binding"/>
    <property type="evidence" value="ECO:0007669"/>
    <property type="project" value="TreeGrafter"/>
</dbReference>
<feature type="compositionally biased region" description="Basic and acidic residues" evidence="2">
    <location>
        <begin position="753"/>
        <end position="770"/>
    </location>
</feature>
<reference evidence="4 5" key="1">
    <citation type="submission" date="2020-04" db="EMBL/GenBank/DDBJ databases">
        <title>Perkinsus olseni comparative genomics.</title>
        <authorList>
            <person name="Bogema D.R."/>
        </authorList>
    </citation>
    <scope>NUCLEOTIDE SEQUENCE [LARGE SCALE GENOMIC DNA]</scope>
    <source>
        <strain evidence="4">ATCC PRA-205</strain>
    </source>
</reference>
<evidence type="ECO:0000313" key="5">
    <source>
        <dbReference type="Proteomes" id="UP000574390"/>
    </source>
</evidence>
<feature type="region of interest" description="Disordered" evidence="2">
    <location>
        <begin position="863"/>
        <end position="886"/>
    </location>
</feature>
<dbReference type="InterPro" id="IPR051608">
    <property type="entry name" value="RQC_Subunit_NEMF"/>
</dbReference>
<protein>
    <recommendedName>
        <fullName evidence="3">NFACT RNA-binding domain-containing protein</fullName>
    </recommendedName>
</protein>